<dbReference type="Pfam" id="PF06823">
    <property type="entry name" value="DUF1236"/>
    <property type="match status" value="1"/>
</dbReference>
<protein>
    <submittedName>
        <fullName evidence="3">Uncharacterized protein YraI</fullName>
    </submittedName>
</protein>
<dbReference type="PROSITE" id="PS51781">
    <property type="entry name" value="SH3B"/>
    <property type="match status" value="1"/>
</dbReference>
<comment type="caution">
    <text evidence="3">The sequence shown here is derived from an EMBL/GenBank/DDBJ whole genome shotgun (WGS) entry which is preliminary data.</text>
</comment>
<sequence length="205" mass="21220">MFRKTVATAALLTGSLLAVPALAQTVTSATATTDLNIRSGAGVGYDVVGFIPNGETADLMGCTEGSTWCEVTYDGTTGWASGGYLSAEAEGSPTVIYQNEAGLDIATVTYDPELPDGAVTVNGALVSPGDGTTDGTSVEFENGELTYVNDNPIDPIYLEGEVVIGAGVPEDVVLTPIPDSDYSYANVNRQQVVVGPERNIVYVGR</sequence>
<evidence type="ECO:0000256" key="1">
    <source>
        <dbReference type="SAM" id="SignalP"/>
    </source>
</evidence>
<dbReference type="EMBL" id="QJTE01000001">
    <property type="protein sequence ID" value="PYE85783.1"/>
    <property type="molecule type" value="Genomic_DNA"/>
</dbReference>
<accession>A0A318SW12</accession>
<feature type="chain" id="PRO_5016452587" evidence="1">
    <location>
        <begin position="24"/>
        <end position="205"/>
    </location>
</feature>
<dbReference type="Proteomes" id="UP000248311">
    <property type="component" value="Unassembled WGS sequence"/>
</dbReference>
<dbReference type="InterPro" id="IPR009642">
    <property type="entry name" value="DUF1236"/>
</dbReference>
<dbReference type="SMART" id="SM00287">
    <property type="entry name" value="SH3b"/>
    <property type="match status" value="1"/>
</dbReference>
<organism evidence="3 4">
    <name type="scientific">Pseudoroseicyclus aestuarii</name>
    <dbReference type="NCBI Taxonomy" id="1795041"/>
    <lineage>
        <taxon>Bacteria</taxon>
        <taxon>Pseudomonadati</taxon>
        <taxon>Pseudomonadota</taxon>
        <taxon>Alphaproteobacteria</taxon>
        <taxon>Rhodobacterales</taxon>
        <taxon>Paracoccaceae</taxon>
        <taxon>Pseudoroseicyclus</taxon>
    </lineage>
</organism>
<name>A0A318SW12_9RHOB</name>
<keyword evidence="4" id="KW-1185">Reference proteome</keyword>
<feature type="signal peptide" evidence="1">
    <location>
        <begin position="1"/>
        <end position="23"/>
    </location>
</feature>
<proteinExistence type="predicted"/>
<gene>
    <name evidence="3" type="ORF">DFP88_101455</name>
</gene>
<evidence type="ECO:0000313" key="3">
    <source>
        <dbReference type="EMBL" id="PYE85783.1"/>
    </source>
</evidence>
<dbReference type="InterPro" id="IPR003646">
    <property type="entry name" value="SH3-like_bac-type"/>
</dbReference>
<evidence type="ECO:0000259" key="2">
    <source>
        <dbReference type="PROSITE" id="PS51781"/>
    </source>
</evidence>
<evidence type="ECO:0000313" key="4">
    <source>
        <dbReference type="Proteomes" id="UP000248311"/>
    </source>
</evidence>
<feature type="domain" description="SH3b" evidence="2">
    <location>
        <begin position="24"/>
        <end position="89"/>
    </location>
</feature>
<dbReference type="OrthoDB" id="102964at2"/>
<dbReference type="AlphaFoldDB" id="A0A318SW12"/>
<keyword evidence="1" id="KW-0732">Signal</keyword>
<dbReference type="Gene3D" id="2.30.30.40">
    <property type="entry name" value="SH3 Domains"/>
    <property type="match status" value="1"/>
</dbReference>
<reference evidence="3 4" key="1">
    <citation type="submission" date="2018-06" db="EMBL/GenBank/DDBJ databases">
        <title>Genomic Encyclopedia of Type Strains, Phase III (KMG-III): the genomes of soil and plant-associated and newly described type strains.</title>
        <authorList>
            <person name="Whitman W."/>
        </authorList>
    </citation>
    <scope>NUCLEOTIDE SEQUENCE [LARGE SCALE GENOMIC DNA]</scope>
    <source>
        <strain evidence="3 4">CECT 9025</strain>
    </source>
</reference>
<dbReference type="RefSeq" id="WP_110812805.1">
    <property type="nucleotide sequence ID" value="NZ_QJTE01000001.1"/>
</dbReference>
<dbReference type="Pfam" id="PF08239">
    <property type="entry name" value="SH3_3"/>
    <property type="match status" value="1"/>
</dbReference>